<dbReference type="EMBL" id="LVJH01000048">
    <property type="protein sequence ID" value="OAB38333.1"/>
    <property type="molecule type" value="Genomic_DNA"/>
</dbReference>
<accession>A0A162M4M9</accession>
<dbReference type="Pfam" id="PF11225">
    <property type="entry name" value="DUF3024"/>
    <property type="match status" value="1"/>
</dbReference>
<evidence type="ECO:0000313" key="2">
    <source>
        <dbReference type="Proteomes" id="UP000076967"/>
    </source>
</evidence>
<dbReference type="Proteomes" id="UP000076967">
    <property type="component" value="Unassembled WGS sequence"/>
</dbReference>
<name>A0A162M4M9_9BACL</name>
<evidence type="ECO:0000313" key="1">
    <source>
        <dbReference type="EMBL" id="OAB38333.1"/>
    </source>
</evidence>
<dbReference type="InterPro" id="IPR021388">
    <property type="entry name" value="DUF3024"/>
</dbReference>
<gene>
    <name evidence="1" type="ORF">PGLA_19730</name>
</gene>
<proteinExistence type="predicted"/>
<dbReference type="OrthoDB" id="1362002at2"/>
<dbReference type="STRING" id="494026.PGLA_19730"/>
<organism evidence="1 2">
    <name type="scientific">Paenibacillus glacialis</name>
    <dbReference type="NCBI Taxonomy" id="494026"/>
    <lineage>
        <taxon>Bacteria</taxon>
        <taxon>Bacillati</taxon>
        <taxon>Bacillota</taxon>
        <taxon>Bacilli</taxon>
        <taxon>Bacillales</taxon>
        <taxon>Paenibacillaceae</taxon>
        <taxon>Paenibacillus</taxon>
    </lineage>
</organism>
<protein>
    <submittedName>
        <fullName evidence="1">Uncharacterized protein</fullName>
    </submittedName>
</protein>
<dbReference type="RefSeq" id="WP_068536157.1">
    <property type="nucleotide sequence ID" value="NZ_LVJH01000048.1"/>
</dbReference>
<dbReference type="AlphaFoldDB" id="A0A162M4M9"/>
<keyword evidence="2" id="KW-1185">Reference proteome</keyword>
<comment type="caution">
    <text evidence="1">The sequence shown here is derived from an EMBL/GenBank/DDBJ whole genome shotgun (WGS) entry which is preliminary data.</text>
</comment>
<sequence length="110" mass="13451">MLDEFTKKRIDKIMSDYIEEKVPKHIRNQVKLNYKFRGDSVTLVEERIAFKSDQWVQLPVAQFRLELNKWKVYWRDSKNKWHFVEDITPEKDFEKQLKTVDNDDLGIFWG</sequence>
<reference evidence="1 2" key="1">
    <citation type="submission" date="2016-03" db="EMBL/GenBank/DDBJ databases">
        <title>Draft genome sequence of Paenibacillus glacialis DSM 22343.</title>
        <authorList>
            <person name="Shin S.-K."/>
            <person name="Yi H."/>
        </authorList>
    </citation>
    <scope>NUCLEOTIDE SEQUENCE [LARGE SCALE GENOMIC DNA]</scope>
    <source>
        <strain evidence="1 2">DSM 22343</strain>
    </source>
</reference>